<dbReference type="Pfam" id="PF07963">
    <property type="entry name" value="N_methyl"/>
    <property type="match status" value="1"/>
</dbReference>
<dbReference type="GO" id="GO:0015627">
    <property type="term" value="C:type II protein secretion system complex"/>
    <property type="evidence" value="ECO:0007669"/>
    <property type="project" value="InterPro"/>
</dbReference>
<dbReference type="Pfam" id="PF16732">
    <property type="entry name" value="ComP_DUS"/>
    <property type="match status" value="1"/>
</dbReference>
<dbReference type="PROSITE" id="PS00409">
    <property type="entry name" value="PROKAR_NTER_METHYL"/>
    <property type="match status" value="1"/>
</dbReference>
<proteinExistence type="predicted"/>
<dbReference type="PATRIC" id="fig|1341679.3.peg.1918"/>
<dbReference type="AlphaFoldDB" id="V2U160"/>
<accession>V2U160</accession>
<gene>
    <name evidence="3" type="ORF">P253_01971</name>
</gene>
<dbReference type="InterPro" id="IPR012902">
    <property type="entry name" value="N_methyl_site"/>
</dbReference>
<sequence>MVIQQKGFTLIELMIVVAVIAVLAAIAYPSYQDSVRRTKRADMKANLTEIASQIQRYKIANFKVTGATTSDVGIAAAYPTQGTALYTVNLSPVSGTPSALTSSAWTLTATPIAGSAQQGDGHLVVNYRGERCWTKGTDINSGTACVPSATTNWDGR</sequence>
<keyword evidence="4" id="KW-1185">Reference proteome</keyword>
<evidence type="ECO:0000256" key="2">
    <source>
        <dbReference type="SAM" id="Phobius"/>
    </source>
</evidence>
<dbReference type="InterPro" id="IPR031982">
    <property type="entry name" value="PilE-like"/>
</dbReference>
<keyword evidence="1" id="KW-0488">Methylation</keyword>
<dbReference type="InterPro" id="IPR045584">
    <property type="entry name" value="Pilin-like"/>
</dbReference>
<evidence type="ECO:0008006" key="5">
    <source>
        <dbReference type="Google" id="ProtNLM"/>
    </source>
</evidence>
<dbReference type="eggNOG" id="COG4968">
    <property type="taxonomic scope" value="Bacteria"/>
</dbReference>
<reference evidence="3 4" key="1">
    <citation type="submission" date="2013-10" db="EMBL/GenBank/DDBJ databases">
        <title>The Genome Sequence of Acinetobacter indicus CIP 110367.</title>
        <authorList>
            <consortium name="The Broad Institute Genomics Platform"/>
            <consortium name="The Broad Institute Genome Sequencing Center for Infectious Disease"/>
            <person name="Cerqueira G."/>
            <person name="Feldgarden M."/>
            <person name="Courvalin P."/>
            <person name="Grillot-Courvalin C."/>
            <person name="Clermont D."/>
            <person name="Rocha E."/>
            <person name="Yoon E.-J."/>
            <person name="Nemec A."/>
            <person name="Young S.K."/>
            <person name="Zeng Q."/>
            <person name="Gargeya S."/>
            <person name="Fitzgerald M."/>
            <person name="Abouelleil A."/>
            <person name="Alvarado L."/>
            <person name="Berlin A.M."/>
            <person name="Chapman S.B."/>
            <person name="Gainer-Dewar J."/>
            <person name="Goldberg J."/>
            <person name="Gnerre S."/>
            <person name="Griggs A."/>
            <person name="Gujja S."/>
            <person name="Hansen M."/>
            <person name="Howarth C."/>
            <person name="Imamovic A."/>
            <person name="Ireland A."/>
            <person name="Larimer J."/>
            <person name="McCowan C."/>
            <person name="Murphy C."/>
            <person name="Pearson M."/>
            <person name="Poon T.W."/>
            <person name="Priest M."/>
            <person name="Roberts A."/>
            <person name="Saif S."/>
            <person name="Shea T."/>
            <person name="Sykes S."/>
            <person name="Wortman J."/>
            <person name="Nusbaum C."/>
            <person name="Birren B."/>
        </authorList>
    </citation>
    <scope>NUCLEOTIDE SEQUENCE [LARGE SCALE GENOMIC DNA]</scope>
    <source>
        <strain evidence="3 4">CIP 110367</strain>
    </source>
</reference>
<dbReference type="NCBIfam" id="TIGR02532">
    <property type="entry name" value="IV_pilin_GFxxxE"/>
    <property type="match status" value="1"/>
</dbReference>
<keyword evidence="2" id="KW-1133">Transmembrane helix</keyword>
<dbReference type="Gene3D" id="3.30.700.10">
    <property type="entry name" value="Glycoprotein, Type 4 Pilin"/>
    <property type="match status" value="1"/>
</dbReference>
<dbReference type="GO" id="GO:0015628">
    <property type="term" value="P:protein secretion by the type II secretion system"/>
    <property type="evidence" value="ECO:0007669"/>
    <property type="project" value="InterPro"/>
</dbReference>
<evidence type="ECO:0000313" key="4">
    <source>
        <dbReference type="Proteomes" id="UP000018415"/>
    </source>
</evidence>
<dbReference type="PANTHER" id="PTHR30093:SF47">
    <property type="entry name" value="TYPE IV PILUS NON-CORE MINOR PILIN PILE"/>
    <property type="match status" value="1"/>
</dbReference>
<comment type="caution">
    <text evidence="3">The sequence shown here is derived from an EMBL/GenBank/DDBJ whole genome shotgun (WGS) entry which is preliminary data.</text>
</comment>
<name>V2U160_9GAMM</name>
<keyword evidence="2" id="KW-0472">Membrane</keyword>
<dbReference type="Proteomes" id="UP000018415">
    <property type="component" value="Unassembled WGS sequence"/>
</dbReference>
<evidence type="ECO:0000256" key="1">
    <source>
        <dbReference type="ARBA" id="ARBA00022481"/>
    </source>
</evidence>
<dbReference type="HOGENOM" id="CLU_091705_6_2_6"/>
<dbReference type="OrthoDB" id="5296638at2"/>
<dbReference type="InterPro" id="IPR000983">
    <property type="entry name" value="Bac_GSPG_pilin"/>
</dbReference>
<feature type="transmembrane region" description="Helical" evidence="2">
    <location>
        <begin position="7"/>
        <end position="28"/>
    </location>
</feature>
<dbReference type="GO" id="GO:0043683">
    <property type="term" value="P:type IV pilus assembly"/>
    <property type="evidence" value="ECO:0007669"/>
    <property type="project" value="InterPro"/>
</dbReference>
<dbReference type="PRINTS" id="PR00813">
    <property type="entry name" value="BCTERIALGSPG"/>
</dbReference>
<keyword evidence="2" id="KW-0812">Transmembrane</keyword>
<dbReference type="SUPFAM" id="SSF54523">
    <property type="entry name" value="Pili subunits"/>
    <property type="match status" value="1"/>
</dbReference>
<protein>
    <recommendedName>
        <fullName evidence="5">Pilus assembly protein PilE</fullName>
    </recommendedName>
</protein>
<dbReference type="RefSeq" id="WP_016658480.1">
    <property type="nucleotide sequence ID" value="NZ_BBSF01000015.1"/>
</dbReference>
<organism evidence="3 4">
    <name type="scientific">Acinetobacter indicus CIP 110367</name>
    <dbReference type="NCBI Taxonomy" id="1341679"/>
    <lineage>
        <taxon>Bacteria</taxon>
        <taxon>Pseudomonadati</taxon>
        <taxon>Pseudomonadota</taxon>
        <taxon>Gammaproteobacteria</taxon>
        <taxon>Moraxellales</taxon>
        <taxon>Moraxellaceae</taxon>
        <taxon>Acinetobacter</taxon>
    </lineage>
</organism>
<dbReference type="PANTHER" id="PTHR30093">
    <property type="entry name" value="GENERAL SECRETION PATHWAY PROTEIN G"/>
    <property type="match status" value="1"/>
</dbReference>
<dbReference type="EMBL" id="AYET01000004">
    <property type="protein sequence ID" value="ESK47948.1"/>
    <property type="molecule type" value="Genomic_DNA"/>
</dbReference>
<evidence type="ECO:0000313" key="3">
    <source>
        <dbReference type="EMBL" id="ESK47948.1"/>
    </source>
</evidence>